<dbReference type="PROSITE" id="PS00019">
    <property type="entry name" value="ACTININ_1"/>
    <property type="match status" value="1"/>
</dbReference>
<evidence type="ECO:0000313" key="3">
    <source>
        <dbReference type="Proteomes" id="UP000799779"/>
    </source>
</evidence>
<accession>A0A6A5W4V8</accession>
<sequence>MQSDVSMLRYEPLFIWLKPVTLQEQARDRPVKRGIQAPENRCPLPRARPRHIGHFSRAEPRARSMSTCPSRNPIREDRKVCHPTWCAHEFTIDKGLRASQQKSQVGLLKTAKRWILGAREVDGLKSQPQLGLSALIAWVQIVCTIPAESNSRPQKGSMGLVEILWLVKGYMSINPVSKQKPTFSPWLNSALLPMLNQVGRQ</sequence>
<reference evidence="2" key="1">
    <citation type="journal article" date="2020" name="Stud. Mycol.">
        <title>101 Dothideomycetes genomes: a test case for predicting lifestyles and emergence of pathogens.</title>
        <authorList>
            <person name="Haridas S."/>
            <person name="Albert R."/>
            <person name="Binder M."/>
            <person name="Bloem J."/>
            <person name="Labutti K."/>
            <person name="Salamov A."/>
            <person name="Andreopoulos B."/>
            <person name="Baker S."/>
            <person name="Barry K."/>
            <person name="Bills G."/>
            <person name="Bluhm B."/>
            <person name="Cannon C."/>
            <person name="Castanera R."/>
            <person name="Culley D."/>
            <person name="Daum C."/>
            <person name="Ezra D."/>
            <person name="Gonzalez J."/>
            <person name="Henrissat B."/>
            <person name="Kuo A."/>
            <person name="Liang C."/>
            <person name="Lipzen A."/>
            <person name="Lutzoni F."/>
            <person name="Magnuson J."/>
            <person name="Mondo S."/>
            <person name="Nolan M."/>
            <person name="Ohm R."/>
            <person name="Pangilinan J."/>
            <person name="Park H.-J."/>
            <person name="Ramirez L."/>
            <person name="Alfaro M."/>
            <person name="Sun H."/>
            <person name="Tritt A."/>
            <person name="Yoshinaga Y."/>
            <person name="Zwiers L.-H."/>
            <person name="Turgeon B."/>
            <person name="Goodwin S."/>
            <person name="Spatafora J."/>
            <person name="Crous P."/>
            <person name="Grigoriev I."/>
        </authorList>
    </citation>
    <scope>NUCLEOTIDE SEQUENCE</scope>
    <source>
        <strain evidence="2">CBS 123094</strain>
    </source>
</reference>
<evidence type="ECO:0000313" key="2">
    <source>
        <dbReference type="EMBL" id="KAF1995131.1"/>
    </source>
</evidence>
<dbReference type="Proteomes" id="UP000799779">
    <property type="component" value="Unassembled WGS sequence"/>
</dbReference>
<feature type="region of interest" description="Disordered" evidence="1">
    <location>
        <begin position="28"/>
        <end position="49"/>
    </location>
</feature>
<evidence type="ECO:0000256" key="1">
    <source>
        <dbReference type="SAM" id="MobiDB-lite"/>
    </source>
</evidence>
<gene>
    <name evidence="2" type="ORF">P154DRAFT_612072</name>
</gene>
<protein>
    <submittedName>
        <fullName evidence="2">Uncharacterized protein</fullName>
    </submittedName>
</protein>
<keyword evidence="3" id="KW-1185">Reference proteome</keyword>
<dbReference type="AlphaFoldDB" id="A0A6A5W4V8"/>
<dbReference type="EMBL" id="ML977645">
    <property type="protein sequence ID" value="KAF1995131.1"/>
    <property type="molecule type" value="Genomic_DNA"/>
</dbReference>
<proteinExistence type="predicted"/>
<dbReference type="InterPro" id="IPR001589">
    <property type="entry name" value="Actinin_actin-bd_CS"/>
</dbReference>
<organism evidence="2 3">
    <name type="scientific">Amniculicola lignicola CBS 123094</name>
    <dbReference type="NCBI Taxonomy" id="1392246"/>
    <lineage>
        <taxon>Eukaryota</taxon>
        <taxon>Fungi</taxon>
        <taxon>Dikarya</taxon>
        <taxon>Ascomycota</taxon>
        <taxon>Pezizomycotina</taxon>
        <taxon>Dothideomycetes</taxon>
        <taxon>Pleosporomycetidae</taxon>
        <taxon>Pleosporales</taxon>
        <taxon>Amniculicolaceae</taxon>
        <taxon>Amniculicola</taxon>
    </lineage>
</organism>
<name>A0A6A5W4V8_9PLEO</name>